<dbReference type="InterPro" id="IPR044492">
    <property type="entry name" value="P_typ_ATPase_HD_dom"/>
</dbReference>
<dbReference type="SUPFAM" id="SSF81653">
    <property type="entry name" value="Calcium ATPase, transduction domain A"/>
    <property type="match status" value="1"/>
</dbReference>
<evidence type="ECO:0000256" key="3">
    <source>
        <dbReference type="ARBA" id="ARBA00022741"/>
    </source>
</evidence>
<dbReference type="InterPro" id="IPR036412">
    <property type="entry name" value="HAD-like_sf"/>
</dbReference>
<evidence type="ECO:0000256" key="5">
    <source>
        <dbReference type="ARBA" id="ARBA00022967"/>
    </source>
</evidence>
<dbReference type="Pfam" id="PF00689">
    <property type="entry name" value="Cation_ATPase_C"/>
    <property type="match status" value="1"/>
</dbReference>
<feature type="transmembrane region" description="Helical" evidence="8">
    <location>
        <begin position="905"/>
        <end position="924"/>
    </location>
</feature>
<evidence type="ECO:0000256" key="7">
    <source>
        <dbReference type="ARBA" id="ARBA00023136"/>
    </source>
</evidence>
<feature type="transmembrane region" description="Helical" evidence="8">
    <location>
        <begin position="761"/>
        <end position="780"/>
    </location>
</feature>
<evidence type="ECO:0000256" key="4">
    <source>
        <dbReference type="ARBA" id="ARBA00022840"/>
    </source>
</evidence>
<evidence type="ECO:0000313" key="11">
    <source>
        <dbReference type="Proteomes" id="UP000033111"/>
    </source>
</evidence>
<dbReference type="GO" id="GO:0005524">
    <property type="term" value="F:ATP binding"/>
    <property type="evidence" value="ECO:0007669"/>
    <property type="project" value="UniProtKB-KW"/>
</dbReference>
<keyword evidence="3" id="KW-0547">Nucleotide-binding</keyword>
<feature type="transmembrane region" description="Helical" evidence="8">
    <location>
        <begin position="288"/>
        <end position="312"/>
    </location>
</feature>
<evidence type="ECO:0000256" key="8">
    <source>
        <dbReference type="SAM" id="Phobius"/>
    </source>
</evidence>
<dbReference type="PATRIC" id="fig|1434120.4.peg.1732"/>
<dbReference type="SUPFAM" id="SSF81665">
    <property type="entry name" value="Calcium ATPase, transmembrane domain M"/>
    <property type="match status" value="1"/>
</dbReference>
<sequence>MSSNQTESPGPAQMASDVEWYALTPAEIASRLQVDTDRGLSAVEAQQRLQKYGPNHLVEMNKEPGWQAFLRQYKDLMQIVLLVAAFINLIFTEKWGTTLVLVGLTVFNAILGLRGESKASASLAELAGTMKSITHVRRDGVTQEVDITQVVPGDVVLMEAGDVVPADGRLFVTATLEIEEAALTGESVASAKNSEVIDGAEVPLGDRHNMAYMNTSVTRGRGEMIVTTTGMGTEMGHIADLLNKTKADKTPLQKQLDRLTMIIAGLAGLAFILMVIMGFRNGQPLDSIFIAGVALAIAAIPTGLPAVVITMYSMGTRELAAQNAIVKRLPSVETLGSVSAICTDKTGTLTLNKMTAVEFTIPGQNRYHVTGEGYGITGELKLTRGISPGQPWQKNTAPYSTEGKIQSAGGKRIDLDQVLLPMALCADARLDGETLIGDPTEGALIVLAEKGGIHVDSAREMFPRVAEVPFDAEYKFMATFHNMNDEQGRPVVRCCVKGAPDVLIARGGYYWIPGGEPFAVTDENRHLALAENDRMAAAGERVMVVARRDFDPAAFDPKSNLLDLVQDLTLLAMVGIVDPPRGEARDAIASCHSAGIQVRMITGDHAVTAAAIGNELGIKGQALTGAEFAAIPDEQLKPQLDQIGVVARVTPEDKIRLVTLLQQKDNIVAMTGDGVNDAPALKKADIGVAMGITGTEVSKDAAVMILTDDNFATIVKAVEYGRHIYNNLFNFVRFQMGQLVAYITCYLLAAFFFVLGGTPFAALVVLFLNFLISVPVAMALGFDKPASGLMEKKPRPLKQPLLSTSQWVRIAFLGILMAIFTVYLEAIFETAGAVTAATMGFVAFALLSISRGLSVRSETGTAFDRDIIRDRNQLQLYGMALLITILATELGFLQRLLGLTSLSGHHWRICIAAAIALLLVDEVIKFFMRRSHKHDTSTPVAAAPAHA</sequence>
<dbReference type="RefSeq" id="WP_052721564.1">
    <property type="nucleotide sequence ID" value="NZ_CP009506.1"/>
</dbReference>
<feature type="domain" description="Cation-transporting P-type ATPase N-terminal" evidence="9">
    <location>
        <begin position="19"/>
        <end position="93"/>
    </location>
</feature>
<dbReference type="SMART" id="SM00831">
    <property type="entry name" value="Cation_ATPase_N"/>
    <property type="match status" value="1"/>
</dbReference>
<dbReference type="Gene3D" id="1.20.1110.10">
    <property type="entry name" value="Calcium-transporting ATPase, transmembrane domain"/>
    <property type="match status" value="1"/>
</dbReference>
<keyword evidence="11" id="KW-1185">Reference proteome</keyword>
<dbReference type="Gene3D" id="2.70.150.10">
    <property type="entry name" value="Calcium-transporting ATPase, cytoplasmic transduction domain A"/>
    <property type="match status" value="1"/>
</dbReference>
<dbReference type="InterPro" id="IPR008250">
    <property type="entry name" value="ATPase_P-typ_transduc_dom_A_sf"/>
</dbReference>
<dbReference type="GeneID" id="24860176"/>
<evidence type="ECO:0000313" key="10">
    <source>
        <dbReference type="EMBL" id="AKB28071.1"/>
    </source>
</evidence>
<dbReference type="PRINTS" id="PR00119">
    <property type="entry name" value="CATATPASE"/>
</dbReference>
<dbReference type="HOGENOM" id="CLU_002360_3_3_2"/>
<proteinExistence type="predicted"/>
<dbReference type="Gene3D" id="3.40.50.1000">
    <property type="entry name" value="HAD superfamily/HAD-like"/>
    <property type="match status" value="1"/>
</dbReference>
<feature type="transmembrane region" description="Helical" evidence="8">
    <location>
        <begin position="874"/>
        <end position="893"/>
    </location>
</feature>
<feature type="transmembrane region" description="Helical" evidence="8">
    <location>
        <begin position="801"/>
        <end position="824"/>
    </location>
</feature>
<keyword evidence="6 8" id="KW-1133">Transmembrane helix</keyword>
<dbReference type="InterPro" id="IPR059000">
    <property type="entry name" value="ATPase_P-type_domA"/>
</dbReference>
<evidence type="ECO:0000256" key="1">
    <source>
        <dbReference type="ARBA" id="ARBA00004141"/>
    </source>
</evidence>
<dbReference type="EMBL" id="CP009506">
    <property type="protein sequence ID" value="AKB28071.1"/>
    <property type="molecule type" value="Genomic_DNA"/>
</dbReference>
<dbReference type="PRINTS" id="PR00120">
    <property type="entry name" value="HATPASE"/>
</dbReference>
<evidence type="ECO:0000259" key="9">
    <source>
        <dbReference type="SMART" id="SM00831"/>
    </source>
</evidence>
<dbReference type="InterPro" id="IPR006068">
    <property type="entry name" value="ATPase_P-typ_cation-transptr_C"/>
</dbReference>
<gene>
    <name evidence="10" type="ORF">MSSIT_1352</name>
</gene>
<dbReference type="SFLD" id="SFLDG00002">
    <property type="entry name" value="C1.7:_P-type_atpase_like"/>
    <property type="match status" value="1"/>
</dbReference>
<dbReference type="KEGG" id="msw:MSSIT_1352"/>
<feature type="transmembrane region" description="Helical" evidence="8">
    <location>
        <begin position="739"/>
        <end position="755"/>
    </location>
</feature>
<dbReference type="PROSITE" id="PS00154">
    <property type="entry name" value="ATPASE_E1_E2"/>
    <property type="match status" value="1"/>
</dbReference>
<accession>A0A0E3L883</accession>
<dbReference type="Pfam" id="PF00122">
    <property type="entry name" value="E1-E2_ATPase"/>
    <property type="match status" value="1"/>
</dbReference>
<name>A0A0E3L883_9EURY</name>
<evidence type="ECO:0000256" key="2">
    <source>
        <dbReference type="ARBA" id="ARBA00022692"/>
    </source>
</evidence>
<dbReference type="Proteomes" id="UP000033111">
    <property type="component" value="Chromosome"/>
</dbReference>
<reference evidence="10 11" key="1">
    <citation type="submission" date="2014-07" db="EMBL/GenBank/DDBJ databases">
        <title>Methanogenic archaea and the global carbon cycle.</title>
        <authorList>
            <person name="Henriksen J.R."/>
            <person name="Luke J."/>
            <person name="Reinhart S."/>
            <person name="Benedict M.N."/>
            <person name="Youngblut N.D."/>
            <person name="Metcalf M.E."/>
            <person name="Whitaker R.J."/>
            <person name="Metcalf W.W."/>
        </authorList>
    </citation>
    <scope>NUCLEOTIDE SEQUENCE [LARGE SCALE GENOMIC DNA]</scope>
    <source>
        <strain evidence="10 11">T4/M</strain>
    </source>
</reference>
<dbReference type="GO" id="GO:0016020">
    <property type="term" value="C:membrane"/>
    <property type="evidence" value="ECO:0007669"/>
    <property type="project" value="UniProtKB-SubCell"/>
</dbReference>
<comment type="subcellular location">
    <subcellularLocation>
        <location evidence="1">Membrane</location>
        <topology evidence="1">Multi-pass membrane protein</topology>
    </subcellularLocation>
</comment>
<dbReference type="PANTHER" id="PTHR42861">
    <property type="entry name" value="CALCIUM-TRANSPORTING ATPASE"/>
    <property type="match status" value="1"/>
</dbReference>
<dbReference type="AlphaFoldDB" id="A0A0E3L883"/>
<dbReference type="InterPro" id="IPR023298">
    <property type="entry name" value="ATPase_P-typ_TM_dom_sf"/>
</dbReference>
<keyword evidence="7 8" id="KW-0472">Membrane</keyword>
<dbReference type="Pfam" id="PF00690">
    <property type="entry name" value="Cation_ATPase_N"/>
    <property type="match status" value="1"/>
</dbReference>
<dbReference type="NCBIfam" id="TIGR01494">
    <property type="entry name" value="ATPase_P-type"/>
    <property type="match status" value="2"/>
</dbReference>
<dbReference type="Pfam" id="PF13246">
    <property type="entry name" value="Cation_ATPase"/>
    <property type="match status" value="1"/>
</dbReference>
<dbReference type="SUPFAM" id="SSF81660">
    <property type="entry name" value="Metal cation-transporting ATPase, ATP-binding domain N"/>
    <property type="match status" value="1"/>
</dbReference>
<dbReference type="InterPro" id="IPR023214">
    <property type="entry name" value="HAD_sf"/>
</dbReference>
<evidence type="ECO:0000256" key="6">
    <source>
        <dbReference type="ARBA" id="ARBA00022989"/>
    </source>
</evidence>
<dbReference type="OrthoDB" id="8588at2157"/>
<keyword evidence="4" id="KW-0067">ATP-binding</keyword>
<keyword evidence="5" id="KW-1278">Translocase</keyword>
<dbReference type="InterPro" id="IPR001757">
    <property type="entry name" value="P_typ_ATPase"/>
</dbReference>
<feature type="transmembrane region" description="Helical" evidence="8">
    <location>
        <begin position="259"/>
        <end position="276"/>
    </location>
</feature>
<dbReference type="SUPFAM" id="SSF56784">
    <property type="entry name" value="HAD-like"/>
    <property type="match status" value="1"/>
</dbReference>
<dbReference type="InterPro" id="IPR004014">
    <property type="entry name" value="ATPase_P-typ_cation-transptr_N"/>
</dbReference>
<dbReference type="Gene3D" id="3.40.1110.10">
    <property type="entry name" value="Calcium-transporting ATPase, cytoplasmic domain N"/>
    <property type="match status" value="1"/>
</dbReference>
<feature type="transmembrane region" description="Helical" evidence="8">
    <location>
        <begin position="830"/>
        <end position="853"/>
    </location>
</feature>
<protein>
    <submittedName>
        <fullName evidence="10">Cation-transporting P-type ATPase</fullName>
    </submittedName>
</protein>
<keyword evidence="2 8" id="KW-0812">Transmembrane</keyword>
<dbReference type="SFLD" id="SFLDS00003">
    <property type="entry name" value="Haloacid_Dehalogenase"/>
    <property type="match status" value="1"/>
</dbReference>
<dbReference type="SFLD" id="SFLDF00027">
    <property type="entry name" value="p-type_atpase"/>
    <property type="match status" value="1"/>
</dbReference>
<dbReference type="InterPro" id="IPR018303">
    <property type="entry name" value="ATPase_P-typ_P_site"/>
</dbReference>
<organism evidence="10 11">
    <name type="scientific">Methanosarcina siciliae T4/M</name>
    <dbReference type="NCBI Taxonomy" id="1434120"/>
    <lineage>
        <taxon>Archaea</taxon>
        <taxon>Methanobacteriati</taxon>
        <taxon>Methanobacteriota</taxon>
        <taxon>Stenosarchaea group</taxon>
        <taxon>Methanomicrobia</taxon>
        <taxon>Methanosarcinales</taxon>
        <taxon>Methanosarcinaceae</taxon>
        <taxon>Methanosarcina</taxon>
    </lineage>
</organism>
<dbReference type="InterPro" id="IPR023299">
    <property type="entry name" value="ATPase_P-typ_cyto_dom_N"/>
</dbReference>
<dbReference type="GO" id="GO:0016887">
    <property type="term" value="F:ATP hydrolysis activity"/>
    <property type="evidence" value="ECO:0007669"/>
    <property type="project" value="InterPro"/>
</dbReference>